<evidence type="ECO:0000259" key="2">
    <source>
        <dbReference type="PROSITE" id="PS50011"/>
    </source>
</evidence>
<feature type="compositionally biased region" description="Polar residues" evidence="1">
    <location>
        <begin position="1"/>
        <end position="23"/>
    </location>
</feature>
<dbReference type="GO" id="GO:0004672">
    <property type="term" value="F:protein kinase activity"/>
    <property type="evidence" value="ECO:0007669"/>
    <property type="project" value="InterPro"/>
</dbReference>
<feature type="domain" description="Protein kinase" evidence="2">
    <location>
        <begin position="134"/>
        <end position="477"/>
    </location>
</feature>
<evidence type="ECO:0000256" key="1">
    <source>
        <dbReference type="SAM" id="MobiDB-lite"/>
    </source>
</evidence>
<dbReference type="PANTHER" id="PTHR46699:SF1">
    <property type="entry name" value="SERINE_THREONINE-PROTEIN KINASE STN8, CHLOROPLASTIC"/>
    <property type="match status" value="1"/>
</dbReference>
<dbReference type="PROSITE" id="PS00108">
    <property type="entry name" value="PROTEIN_KINASE_ST"/>
    <property type="match status" value="1"/>
</dbReference>
<organism evidence="3">
    <name type="scientific">Guillardia theta</name>
    <name type="common">Cryptophyte</name>
    <name type="synonym">Cryptomonas phi</name>
    <dbReference type="NCBI Taxonomy" id="55529"/>
    <lineage>
        <taxon>Eukaryota</taxon>
        <taxon>Cryptophyceae</taxon>
        <taxon>Pyrenomonadales</taxon>
        <taxon>Geminigeraceae</taxon>
        <taxon>Guillardia</taxon>
    </lineage>
</organism>
<dbReference type="InterPro" id="IPR000719">
    <property type="entry name" value="Prot_kinase_dom"/>
</dbReference>
<dbReference type="GO" id="GO:0005524">
    <property type="term" value="F:ATP binding"/>
    <property type="evidence" value="ECO:0007669"/>
    <property type="project" value="InterPro"/>
</dbReference>
<dbReference type="InterPro" id="IPR008271">
    <property type="entry name" value="Ser/Thr_kinase_AS"/>
</dbReference>
<dbReference type="SUPFAM" id="SSF56112">
    <property type="entry name" value="Protein kinase-like (PK-like)"/>
    <property type="match status" value="1"/>
</dbReference>
<dbReference type="Pfam" id="PF00069">
    <property type="entry name" value="Pkinase"/>
    <property type="match status" value="1"/>
</dbReference>
<dbReference type="PROSITE" id="PS50011">
    <property type="entry name" value="PROTEIN_KINASE_DOM"/>
    <property type="match status" value="1"/>
</dbReference>
<dbReference type="AlphaFoldDB" id="A0A7S4UUZ1"/>
<proteinExistence type="predicted"/>
<sequence>MSTHSWTVSTNFISTNSRPTQTRGWCGEQGRSLKSDSRRPRASGVRCSMLDEAISLSALAPAASDFLSTLSAAMLPPLNEASSVDLGLRLGGSILGFLYLLSPPNVMNGLLDRLFLKAIDARSEDNWGPDDISPKVGRTLGKGTFGLAYEAFTTSEGRKKLKGRRDEEGRVVIKRCLDDDQADIEAYFNRRVRRLGKQAYFATFLGAQRRAGDVMGPGRLLVWNFEGSRTLESYMMEPSFPLNLESLVLYRRQANPKEEFKTPKFGGKARSEETEKREVEVIKRIAANTLTALKTLHDAGVVHRDVKPANILVAETAEGAPLRLIDLGACVDLRNGFNFDPEKGLLDPRYAPPEQYIMPQDVPKPPKGVLALLASPFLWQAMSPDRFDTYSVGIMLMQMAIPQLRNVANIKVVSTQLKDVEYDVQAWRERYGTTMDFSLLDRCNFAGWDLVCQLVRSRDSNRRGRFSASDALSHRYFRPESLSSIGSVPAGSRTLVRK</sequence>
<dbReference type="InterPro" id="IPR011009">
    <property type="entry name" value="Kinase-like_dom_sf"/>
</dbReference>
<evidence type="ECO:0000313" key="3">
    <source>
        <dbReference type="EMBL" id="CAE2330937.1"/>
    </source>
</evidence>
<dbReference type="SMART" id="SM00220">
    <property type="entry name" value="S_TKc"/>
    <property type="match status" value="1"/>
</dbReference>
<dbReference type="Gene3D" id="1.10.510.10">
    <property type="entry name" value="Transferase(Phosphotransferase) domain 1"/>
    <property type="match status" value="1"/>
</dbReference>
<accession>A0A7S4UUZ1</accession>
<dbReference type="EMBL" id="HBKN01042368">
    <property type="protein sequence ID" value="CAE2330937.1"/>
    <property type="molecule type" value="Transcribed_RNA"/>
</dbReference>
<name>A0A7S4UUZ1_GUITH</name>
<reference evidence="3" key="1">
    <citation type="submission" date="2021-01" db="EMBL/GenBank/DDBJ databases">
        <authorList>
            <person name="Corre E."/>
            <person name="Pelletier E."/>
            <person name="Niang G."/>
            <person name="Scheremetjew M."/>
            <person name="Finn R."/>
            <person name="Kale V."/>
            <person name="Holt S."/>
            <person name="Cochrane G."/>
            <person name="Meng A."/>
            <person name="Brown T."/>
            <person name="Cohen L."/>
        </authorList>
    </citation>
    <scope>NUCLEOTIDE SEQUENCE</scope>
    <source>
        <strain evidence="3">CCMP 2712</strain>
    </source>
</reference>
<protein>
    <recommendedName>
        <fullName evidence="2">Protein kinase domain-containing protein</fullName>
    </recommendedName>
</protein>
<feature type="region of interest" description="Disordered" evidence="1">
    <location>
        <begin position="1"/>
        <end position="40"/>
    </location>
</feature>
<dbReference type="PANTHER" id="PTHR46699">
    <property type="entry name" value="SERINE/THREONINE-PROTEIN KINASE STN8, CHLOROPLASTIC-RELATED"/>
    <property type="match status" value="1"/>
</dbReference>
<gene>
    <name evidence="3" type="ORF">GTHE00462_LOCUS33155</name>
</gene>